<protein>
    <submittedName>
        <fullName evidence="6">EOG090X0364</fullName>
    </submittedName>
</protein>
<evidence type="ECO:0000256" key="2">
    <source>
        <dbReference type="ARBA" id="ARBA00022737"/>
    </source>
</evidence>
<evidence type="ECO:0000256" key="1">
    <source>
        <dbReference type="ARBA" id="ARBA00022574"/>
    </source>
</evidence>
<feature type="compositionally biased region" description="Basic and acidic residues" evidence="5">
    <location>
        <begin position="82"/>
        <end position="95"/>
    </location>
</feature>
<keyword evidence="1 4" id="KW-0853">WD repeat</keyword>
<dbReference type="InterPro" id="IPR036322">
    <property type="entry name" value="WD40_repeat_dom_sf"/>
</dbReference>
<accession>A0A4Y7NIE0</accession>
<feature type="region of interest" description="Disordered" evidence="5">
    <location>
        <begin position="640"/>
        <end position="661"/>
    </location>
</feature>
<dbReference type="PROSITE" id="PS50082">
    <property type="entry name" value="WD_REPEATS_2"/>
    <property type="match status" value="3"/>
</dbReference>
<organism evidence="6">
    <name type="scientific">Moina brachiata</name>
    <dbReference type="NCBI Taxonomy" id="675436"/>
    <lineage>
        <taxon>Eukaryota</taxon>
        <taxon>Metazoa</taxon>
        <taxon>Ecdysozoa</taxon>
        <taxon>Arthropoda</taxon>
        <taxon>Crustacea</taxon>
        <taxon>Branchiopoda</taxon>
        <taxon>Diplostraca</taxon>
        <taxon>Cladocera</taxon>
        <taxon>Anomopoda</taxon>
        <taxon>Moinidae</taxon>
        <taxon>Moina</taxon>
    </lineage>
</organism>
<evidence type="ECO:0000256" key="4">
    <source>
        <dbReference type="PROSITE-ProRule" id="PRU00221"/>
    </source>
</evidence>
<name>A0A4Y7NIE0_9CRUS</name>
<dbReference type="AlphaFoldDB" id="A0A4Y7NIE0"/>
<feature type="repeat" description="WD" evidence="4">
    <location>
        <begin position="185"/>
        <end position="217"/>
    </location>
</feature>
<dbReference type="PRINTS" id="PR00320">
    <property type="entry name" value="GPROTEINBRPT"/>
</dbReference>
<feature type="region of interest" description="Disordered" evidence="5">
    <location>
        <begin position="79"/>
        <end position="171"/>
    </location>
</feature>
<comment type="similarity">
    <text evidence="3">Belongs to the WD repeat GAD-1 family.</text>
</comment>
<feature type="repeat" description="WD" evidence="4">
    <location>
        <begin position="391"/>
        <end position="423"/>
    </location>
</feature>
<dbReference type="InterPro" id="IPR020472">
    <property type="entry name" value="WD40_PAC1"/>
</dbReference>
<keyword evidence="2" id="KW-0677">Repeat</keyword>
<evidence type="ECO:0000256" key="5">
    <source>
        <dbReference type="SAM" id="MobiDB-lite"/>
    </source>
</evidence>
<evidence type="ECO:0000313" key="6">
    <source>
        <dbReference type="EMBL" id="SVE92912.1"/>
    </source>
</evidence>
<proteinExistence type="evidence at transcript level"/>
<evidence type="ECO:0000256" key="3">
    <source>
        <dbReference type="ARBA" id="ARBA00038343"/>
    </source>
</evidence>
<feature type="compositionally biased region" description="Basic and acidic residues" evidence="5">
    <location>
        <begin position="551"/>
        <end position="567"/>
    </location>
</feature>
<dbReference type="PANTHER" id="PTHR16017">
    <property type="entry name" value="GASTRULATION DEFECTIVE PROTEIN 1-RELATED"/>
    <property type="match status" value="1"/>
</dbReference>
<feature type="compositionally biased region" description="Acidic residues" evidence="5">
    <location>
        <begin position="156"/>
        <end position="171"/>
    </location>
</feature>
<dbReference type="InterPro" id="IPR015943">
    <property type="entry name" value="WD40/YVTN_repeat-like_dom_sf"/>
</dbReference>
<dbReference type="GO" id="GO:0005634">
    <property type="term" value="C:nucleus"/>
    <property type="evidence" value="ECO:0007669"/>
    <property type="project" value="TreeGrafter"/>
</dbReference>
<dbReference type="EMBL" id="LR023293">
    <property type="protein sequence ID" value="SVE92912.1"/>
    <property type="molecule type" value="mRNA"/>
</dbReference>
<dbReference type="PANTHER" id="PTHR16017:SF0">
    <property type="entry name" value="WD REPEAT-CONTAINING PROTEIN 70"/>
    <property type="match status" value="1"/>
</dbReference>
<feature type="repeat" description="WD" evidence="4">
    <location>
        <begin position="335"/>
        <end position="367"/>
    </location>
</feature>
<dbReference type="SUPFAM" id="SSF50978">
    <property type="entry name" value="WD40 repeat-like"/>
    <property type="match status" value="1"/>
</dbReference>
<dbReference type="Gene3D" id="2.130.10.10">
    <property type="entry name" value="YVTN repeat-like/Quinoprotein amine dehydrogenase"/>
    <property type="match status" value="2"/>
</dbReference>
<gene>
    <name evidence="6" type="primary">EOG090X0364</name>
</gene>
<dbReference type="FunFam" id="2.130.10.10:FF:001319">
    <property type="entry name" value="Gastrulation defective protein 1"/>
    <property type="match status" value="1"/>
</dbReference>
<dbReference type="SMART" id="SM00320">
    <property type="entry name" value="WD40"/>
    <property type="match status" value="6"/>
</dbReference>
<feature type="region of interest" description="Disordered" evidence="5">
    <location>
        <begin position="551"/>
        <end position="588"/>
    </location>
</feature>
<dbReference type="GO" id="GO:0035861">
    <property type="term" value="C:site of double-strand break"/>
    <property type="evidence" value="ECO:0007669"/>
    <property type="project" value="TreeGrafter"/>
</dbReference>
<feature type="compositionally biased region" description="Basic and acidic residues" evidence="5">
    <location>
        <begin position="129"/>
        <end position="155"/>
    </location>
</feature>
<reference evidence="6" key="1">
    <citation type="submission" date="2018-08" db="EMBL/GenBank/DDBJ databases">
        <authorList>
            <person name="Cornetti L."/>
        </authorList>
    </citation>
    <scope>NUCLEOTIDE SEQUENCE</scope>
    <source>
        <strain evidence="6">DE-FRO-2-1</strain>
    </source>
</reference>
<sequence>MPPKKLIAFGKIGAFGQLTISGEKKEENVTGVGFGKFGKNDEEFVPEPTKDVQEVMGFQGFGCSKAAKNFDLDTLVEQSKQVAKERIHASQKDSPADTDASQSNQDEDSDDDFVGPAPPPLAPLPTAEISERNKPIDKKATQNMKNEAKKQKETGGDEDSDEDVSDDEGDESIEKAIPSSHEINLNHGTRPVTALHIDHSGARLATGSVDYEVRLWDFAGMSSALQSFRTIKPCECHPILDLHYSITGDYILVISGSAQAKVVDRDGFEKAECVKGDQYIADMARTLGHTAGLVAGCWNPRDKTEFLTCSHDGSCRIWNFEDVKQHKGIMKCRSQSGLRAAPTSCTYSRDGHLIASACNDGSIQMWDHRKKFVNTSVLIRNAHEKGTETSSIVFSYDGKNVATRGGDSTLKLWDIRQTKSAVHTATDLYSRFASTDCAFSPNDRLILTGTSFQKGETGGKLVFFDRVSFEKVYDIDIQNAHAVRTIWHPKLNQIVVGAGDGSVRIFYDPVRSHNGAKLCLAKPKKRTRQNEVMSIMRVITPHALPLFREDKPRSTRRAIEKARKDPVLSRQPELPVGSKGSGGRVAASGSTLSSYIVKNLGLATKLDDESDPREAILRHAKEAASNPYWISPAYAKTQPKAIFQSTTTEEEEPEEKRNKTA</sequence>
<dbReference type="Pfam" id="PF00400">
    <property type="entry name" value="WD40"/>
    <property type="match status" value="4"/>
</dbReference>
<dbReference type="InterPro" id="IPR051858">
    <property type="entry name" value="WD_repeat_GAD-1"/>
</dbReference>
<dbReference type="InterPro" id="IPR001680">
    <property type="entry name" value="WD40_rpt"/>
</dbReference>
<dbReference type="PROSITE" id="PS50294">
    <property type="entry name" value="WD_REPEATS_REGION"/>
    <property type="match status" value="1"/>
</dbReference>